<feature type="compositionally biased region" description="Low complexity" evidence="1">
    <location>
        <begin position="182"/>
        <end position="213"/>
    </location>
</feature>
<feature type="domain" description="SRP9" evidence="2">
    <location>
        <begin position="149"/>
        <end position="265"/>
    </location>
</feature>
<dbReference type="VEuPathDB" id="FungiDB:AB675_4319"/>
<dbReference type="Proteomes" id="UP000038010">
    <property type="component" value="Unassembled WGS sequence"/>
</dbReference>
<feature type="region of interest" description="Disordered" evidence="1">
    <location>
        <begin position="173"/>
        <end position="230"/>
    </location>
</feature>
<dbReference type="Pfam" id="PF05486">
    <property type="entry name" value="SRP9-21"/>
    <property type="match status" value="1"/>
</dbReference>
<feature type="region of interest" description="Disordered" evidence="1">
    <location>
        <begin position="268"/>
        <end position="337"/>
    </location>
</feature>
<dbReference type="AlphaFoldDB" id="A0A0N0NL48"/>
<dbReference type="PANTHER" id="PTHR12834:SF12">
    <property type="entry name" value="SIGNAL RECOGNITION PARTICLE 9 KDA PROTEIN"/>
    <property type="match status" value="1"/>
</dbReference>
<dbReference type="GO" id="GO:0006614">
    <property type="term" value="P:SRP-dependent cotranslational protein targeting to membrane"/>
    <property type="evidence" value="ECO:0007669"/>
    <property type="project" value="InterPro"/>
</dbReference>
<gene>
    <name evidence="3" type="ORF">AB675_4319</name>
</gene>
<dbReference type="GeneID" id="28736328"/>
<dbReference type="STRING" id="1664694.A0A0N0NL48"/>
<protein>
    <recommendedName>
        <fullName evidence="2">SRP9 domain-containing protein</fullName>
    </recommendedName>
</protein>
<reference evidence="3 4" key="1">
    <citation type="submission" date="2015-06" db="EMBL/GenBank/DDBJ databases">
        <title>Draft genome of the ant-associated black yeast Phialophora attae CBS 131958.</title>
        <authorList>
            <person name="Moreno L.F."/>
            <person name="Stielow B.J."/>
            <person name="de Hoog S."/>
            <person name="Vicente V.A."/>
            <person name="Weiss V.A."/>
            <person name="de Vries M."/>
            <person name="Cruz L.M."/>
            <person name="Souza E.M."/>
        </authorList>
    </citation>
    <scope>NUCLEOTIDE SEQUENCE [LARGE SCALE GENOMIC DNA]</scope>
    <source>
        <strain evidence="3 4">CBS 131958</strain>
    </source>
</reference>
<dbReference type="PANTHER" id="PTHR12834">
    <property type="entry name" value="SIGNAL RECOGNITION PARTICLE 9 KDA PROTEIN"/>
    <property type="match status" value="1"/>
</dbReference>
<feature type="compositionally biased region" description="Basic residues" evidence="1">
    <location>
        <begin position="327"/>
        <end position="337"/>
    </location>
</feature>
<organism evidence="3 4">
    <name type="scientific">Cyphellophora attinorum</name>
    <dbReference type="NCBI Taxonomy" id="1664694"/>
    <lineage>
        <taxon>Eukaryota</taxon>
        <taxon>Fungi</taxon>
        <taxon>Dikarya</taxon>
        <taxon>Ascomycota</taxon>
        <taxon>Pezizomycotina</taxon>
        <taxon>Eurotiomycetes</taxon>
        <taxon>Chaetothyriomycetidae</taxon>
        <taxon>Chaetothyriales</taxon>
        <taxon>Cyphellophoraceae</taxon>
        <taxon>Cyphellophora</taxon>
    </lineage>
</organism>
<dbReference type="InterPro" id="IPR039432">
    <property type="entry name" value="SRP9_dom"/>
</dbReference>
<dbReference type="InterPro" id="IPR039914">
    <property type="entry name" value="SRP9-like"/>
</dbReference>
<accession>A0A0N0NL48</accession>
<dbReference type="EMBL" id="LFJN01000018">
    <property type="protein sequence ID" value="KPI38619.1"/>
    <property type="molecule type" value="Genomic_DNA"/>
</dbReference>
<evidence type="ECO:0000259" key="2">
    <source>
        <dbReference type="Pfam" id="PF05486"/>
    </source>
</evidence>
<evidence type="ECO:0000313" key="4">
    <source>
        <dbReference type="Proteomes" id="UP000038010"/>
    </source>
</evidence>
<dbReference type="OrthoDB" id="5419752at2759"/>
<evidence type="ECO:0000313" key="3">
    <source>
        <dbReference type="EMBL" id="KPI38619.1"/>
    </source>
</evidence>
<name>A0A0N0NL48_9EURO</name>
<sequence length="337" mass="36212">MVSISDLEIMFNIVAANNGHPPLTNTQNIRSPPPTLLHNRAAIPLARRNRRLAQRLRPGAILSAPTSPPPPPYTRLPPVHCPIRAQDLQQVLRLQGGKTYSTDSTGARILEEVVRLRRAILPNHGTGVQTQRCVVALRHLPSMPAALSLNAFLYNASLLLEAYPTSRISTKYSLPRLPNPRSQAQQQKAATASAAQTSTTATTSNNATTTAVAEETKKQQRERKEPSATLTVKVYHAQSGICLKYSTDKSQEVGRLITSLGRLARGEKFDKPKAAPAAGGADGGDQDKMDVDSGPQVVPKDGDSVVVGKPSSQATQQQQQGGGEKKGRGRPKGKGKR</sequence>
<evidence type="ECO:0000256" key="1">
    <source>
        <dbReference type="SAM" id="MobiDB-lite"/>
    </source>
</evidence>
<feature type="compositionally biased region" description="Basic and acidic residues" evidence="1">
    <location>
        <begin position="214"/>
        <end position="226"/>
    </location>
</feature>
<keyword evidence="4" id="KW-1185">Reference proteome</keyword>
<dbReference type="GO" id="GO:0005786">
    <property type="term" value="C:signal recognition particle, endoplasmic reticulum targeting"/>
    <property type="evidence" value="ECO:0007669"/>
    <property type="project" value="TreeGrafter"/>
</dbReference>
<dbReference type="RefSeq" id="XP_017998582.1">
    <property type="nucleotide sequence ID" value="XM_018144448.1"/>
</dbReference>
<comment type="caution">
    <text evidence="3">The sequence shown here is derived from an EMBL/GenBank/DDBJ whole genome shotgun (WGS) entry which is preliminary data.</text>
</comment>
<proteinExistence type="predicted"/>